<feature type="compositionally biased region" description="Basic and acidic residues" evidence="1">
    <location>
        <begin position="157"/>
        <end position="179"/>
    </location>
</feature>
<feature type="region of interest" description="Disordered" evidence="1">
    <location>
        <begin position="96"/>
        <end position="327"/>
    </location>
</feature>
<feature type="compositionally biased region" description="Polar residues" evidence="1">
    <location>
        <begin position="751"/>
        <end position="767"/>
    </location>
</feature>
<protein>
    <submittedName>
        <fullName evidence="2">Nuclear pore associated protein 1</fullName>
    </submittedName>
</protein>
<dbReference type="GO" id="GO:0008139">
    <property type="term" value="F:nuclear localization sequence binding"/>
    <property type="evidence" value="ECO:0007669"/>
    <property type="project" value="TreeGrafter"/>
</dbReference>
<reference evidence="2" key="2">
    <citation type="submission" date="2025-08" db="UniProtKB">
        <authorList>
            <consortium name="Ensembl"/>
        </authorList>
    </citation>
    <scope>IDENTIFICATION</scope>
</reference>
<feature type="region of interest" description="Disordered" evidence="1">
    <location>
        <begin position="1028"/>
        <end position="1053"/>
    </location>
</feature>
<feature type="compositionally biased region" description="Low complexity" evidence="1">
    <location>
        <begin position="312"/>
        <end position="321"/>
    </location>
</feature>
<feature type="compositionally biased region" description="Polar residues" evidence="1">
    <location>
        <begin position="389"/>
        <end position="408"/>
    </location>
</feature>
<feature type="region of interest" description="Disordered" evidence="1">
    <location>
        <begin position="1"/>
        <end position="71"/>
    </location>
</feature>
<dbReference type="EMBL" id="AQIB01148276">
    <property type="status" value="NOT_ANNOTATED_CDS"/>
    <property type="molecule type" value="Genomic_DNA"/>
</dbReference>
<feature type="region of interest" description="Disordered" evidence="1">
    <location>
        <begin position="388"/>
        <end position="408"/>
    </location>
</feature>
<feature type="compositionally biased region" description="Low complexity" evidence="1">
    <location>
        <begin position="23"/>
        <end position="32"/>
    </location>
</feature>
<feature type="compositionally biased region" description="Basic residues" evidence="1">
    <location>
        <begin position="50"/>
        <end position="59"/>
    </location>
</feature>
<dbReference type="Pfam" id="PF15229">
    <property type="entry name" value="POM121"/>
    <property type="match status" value="1"/>
</dbReference>
<dbReference type="PANTHER" id="PTHR23193:SF15">
    <property type="entry name" value="NUCLEAR PORE-ASSOCIATED PROTEIN 1"/>
    <property type="match status" value="1"/>
</dbReference>
<reference evidence="2 3" key="1">
    <citation type="submission" date="2014-03" db="EMBL/GenBank/DDBJ databases">
        <authorList>
            <person name="Warren W."/>
            <person name="Wilson R.K."/>
        </authorList>
    </citation>
    <scope>NUCLEOTIDE SEQUENCE</scope>
</reference>
<dbReference type="OMA" id="EKGGSCH"/>
<feature type="compositionally biased region" description="Polar residues" evidence="1">
    <location>
        <begin position="1031"/>
        <end position="1053"/>
    </location>
</feature>
<sequence length="1159" mass="121060">MGNLFSKFRPGCRRRRVPGPGRGAPAPLARDASQPGRVHPAATPRPFRGLFRRNARRRPSPGGIFVAPKRPCPLPRAAAAPLGVLPAVGWGLATRKTPVLPTRNPPRFGHPSSVRIPPPSRAFTLRLPSPREPPAVPARKPIPATLPEEPEVPAQEGPRRAKKGEDPVQIKGEDDEKRAPLSSGEASSTSRSQGTQEDLASVICSPGPLEGNVHHRFSENSVSEKAQASPASSCLEGPATPSTHSEAGCARHLGKPDPDAAAPPEPVAGCSLLPQKLAGEVPNEEPPPSSLGPSTPLMSATRMPDGKPFGIPPRSAAPPRAARNRPCKRKMSIPLLLPLPPSLPLLWDRGELPPPAKLPCLSVEGALHTLEKSPEYKRNSRILEDKTETMTNSSITQPAPSFSPPVETTDSLPLATYTDTSQVPAPLPIPDLADLATGPLILPVPPLSTTPKMDERIAFTIPNSPLALPADLVPLLRDQSNEKGGSCHSVIGAAPPTSDPPTPPSLTPFFKPPVRRESPISMHVDSPPPLSFLTLLPIPSTRTSVITSKPMNSTSVISTITTNTSGHLTSQTTVDPEVVNMDTTAPSQVVIFTSSLSSRVSSLPNSQIHCSAEQRHTGKTSVYTSPLPFIFHNTTPNFNQFFGKEATPQPKSGAPDGQQQKASLPGACVFLSLPIIAHPVTSTLVNSASTASSSKPPIETNAMNTTPPSKAVILQSASVSKKKYLPFYLGLPGSGNSRPSGNIASVHASTSLPTQSVRGTTTTSNYALNPGATAQPKFGAPDGLQQKTSLPSAHDFLSLPIMVPPDTSTLVSNASAASLAKPAIDASAMNTTPPSKTVILQSAFVSRKEYIQFYVGLPGSGNILHSDNIASAQVSTSFPAQAGRKPVTTSSHPLNTESISHSTLGATDGQQKSDSSFILGNPATPAPAIGLPSPSAQPLSGSIIPPGFAELTSPYSALGTPINAQPAKSHNASAFPNGTAKTSGFRVATGMPGTGDSTSLVGNTILGPQVIMGPGTPMDGGSIGFTMSAPGPSSTSGELSTGQEQSGTPSTTSVFPFGRVAWDPTGHSMAAAPQGANNIPVFGYTSAATYIPGLDPPTQNSGSGMGEDGTKPMVGGPCVPAFQQCILQHTWTEKKFYTSSTHHYEQETYVRRHVCFQLP</sequence>
<evidence type="ECO:0000313" key="3">
    <source>
        <dbReference type="Proteomes" id="UP000029965"/>
    </source>
</evidence>
<feature type="region of interest" description="Disordered" evidence="1">
    <location>
        <begin position="879"/>
        <end position="918"/>
    </location>
</feature>
<gene>
    <name evidence="2" type="primary">NPAP1</name>
</gene>
<feature type="compositionally biased region" description="Polar residues" evidence="1">
    <location>
        <begin position="887"/>
        <end position="918"/>
    </location>
</feature>
<reference evidence="2" key="3">
    <citation type="submission" date="2025-09" db="UniProtKB">
        <authorList>
            <consortium name="Ensembl"/>
        </authorList>
    </citation>
    <scope>IDENTIFICATION</scope>
</reference>
<dbReference type="GO" id="GO:0005643">
    <property type="term" value="C:nuclear pore"/>
    <property type="evidence" value="ECO:0007669"/>
    <property type="project" value="TreeGrafter"/>
</dbReference>
<dbReference type="GO" id="GO:0006606">
    <property type="term" value="P:protein import into nucleus"/>
    <property type="evidence" value="ECO:0007669"/>
    <property type="project" value="TreeGrafter"/>
</dbReference>
<proteinExistence type="predicted"/>
<dbReference type="CTD" id="23742"/>
<feature type="region of interest" description="Disordered" evidence="1">
    <location>
        <begin position="751"/>
        <end position="777"/>
    </location>
</feature>
<dbReference type="GO" id="GO:0005654">
    <property type="term" value="C:nucleoplasm"/>
    <property type="evidence" value="ECO:0007669"/>
    <property type="project" value="Ensembl"/>
</dbReference>
<dbReference type="GO" id="GO:0017056">
    <property type="term" value="F:structural constituent of nuclear pore"/>
    <property type="evidence" value="ECO:0007669"/>
    <property type="project" value="TreeGrafter"/>
</dbReference>
<dbReference type="GO" id="GO:0005886">
    <property type="term" value="C:plasma membrane"/>
    <property type="evidence" value="ECO:0007669"/>
    <property type="project" value="Ensembl"/>
</dbReference>
<dbReference type="PANTHER" id="PTHR23193">
    <property type="entry name" value="NUCLEAR PORE COMPLEX PROTEIN NUP"/>
    <property type="match status" value="1"/>
</dbReference>
<feature type="region of interest" description="Disordered" evidence="1">
    <location>
        <begin position="640"/>
        <end position="660"/>
    </location>
</feature>
<feature type="compositionally biased region" description="Polar residues" evidence="1">
    <location>
        <begin position="184"/>
        <end position="198"/>
    </location>
</feature>
<dbReference type="eggNOG" id="ENOG502RU1K">
    <property type="taxonomic scope" value="Eukaryota"/>
</dbReference>
<evidence type="ECO:0000313" key="2">
    <source>
        <dbReference type="Ensembl" id="ENSCSAP00000018384.1"/>
    </source>
</evidence>
<accession>A0A0D9SBZ5</accession>
<dbReference type="GeneTree" id="ENSGT00940000153253"/>
<dbReference type="Proteomes" id="UP000029965">
    <property type="component" value="Chromosome 26"/>
</dbReference>
<dbReference type="STRING" id="60711.ENSCSAP00000018384"/>
<dbReference type="BioGRID-ORCS" id="103246036">
    <property type="hits" value="0 hits in 9 CRISPR screens"/>
</dbReference>
<feature type="region of interest" description="Disordered" evidence="1">
    <location>
        <begin position="687"/>
        <end position="706"/>
    </location>
</feature>
<dbReference type="AlphaFoldDB" id="A0A0D9SBZ5"/>
<keyword evidence="3" id="KW-1185">Reference proteome</keyword>
<dbReference type="KEGG" id="csab:103246036"/>
<evidence type="ECO:0000256" key="1">
    <source>
        <dbReference type="SAM" id="MobiDB-lite"/>
    </source>
</evidence>
<dbReference type="GO" id="GO:0006405">
    <property type="term" value="P:RNA export from nucleus"/>
    <property type="evidence" value="ECO:0007669"/>
    <property type="project" value="TreeGrafter"/>
</dbReference>
<organism evidence="2 3">
    <name type="scientific">Chlorocebus sabaeus</name>
    <name type="common">Green monkey</name>
    <name type="synonym">Simia sabaea</name>
    <dbReference type="NCBI Taxonomy" id="60711"/>
    <lineage>
        <taxon>Eukaryota</taxon>
        <taxon>Metazoa</taxon>
        <taxon>Chordata</taxon>
        <taxon>Craniata</taxon>
        <taxon>Vertebrata</taxon>
        <taxon>Euteleostomi</taxon>
        <taxon>Mammalia</taxon>
        <taxon>Eutheria</taxon>
        <taxon>Euarchontoglires</taxon>
        <taxon>Primates</taxon>
        <taxon>Haplorrhini</taxon>
        <taxon>Catarrhini</taxon>
        <taxon>Cercopithecidae</taxon>
        <taxon>Cercopithecinae</taxon>
        <taxon>Chlorocebus</taxon>
    </lineage>
</organism>
<feature type="compositionally biased region" description="Polar residues" evidence="1">
    <location>
        <begin position="219"/>
        <end position="232"/>
    </location>
</feature>
<dbReference type="GeneID" id="103246036"/>
<dbReference type="Ensembl" id="ENSCSAT00000018955.1">
    <property type="protein sequence ID" value="ENSCSAP00000018384.1"/>
    <property type="gene ID" value="ENSCSAG00000018865.1"/>
</dbReference>
<dbReference type="InterPro" id="IPR026054">
    <property type="entry name" value="Nucleoporin"/>
</dbReference>
<name>A0A0D9SBZ5_CHLSB</name>